<reference evidence="4 5" key="1">
    <citation type="submission" date="2017-07" db="EMBL/GenBank/DDBJ databases">
        <title>Leptospira spp. isolated from tropical soils.</title>
        <authorList>
            <person name="Thibeaux R."/>
            <person name="Iraola G."/>
            <person name="Ferres I."/>
            <person name="Bierque E."/>
            <person name="Girault D."/>
            <person name="Soupe-Gilbert M.-E."/>
            <person name="Picardeau M."/>
            <person name="Goarant C."/>
        </authorList>
    </citation>
    <scope>NUCLEOTIDE SEQUENCE [LARGE SCALE GENOMIC DNA]</scope>
    <source>
        <strain evidence="2 5">FH2-B-C1</strain>
        <strain evidence="3 4">FH2-B-D1</strain>
    </source>
</reference>
<sequence>MKSHLRHKQEPKNSPKEKSYPRFPPIGSAERAVINRVCFPGQVSKTFSVRPRPLNQNTLVNYKIIMYLVFKSSIRNSEKFQ</sequence>
<evidence type="ECO:0000313" key="3">
    <source>
        <dbReference type="EMBL" id="PJZ60767.1"/>
    </source>
</evidence>
<proteinExistence type="predicted"/>
<accession>A0A2M9YKB1</accession>
<dbReference type="AlphaFoldDB" id="A0A2M9YKB1"/>
<protein>
    <submittedName>
        <fullName evidence="2">Uncharacterized protein</fullName>
    </submittedName>
</protein>
<evidence type="ECO:0000313" key="2">
    <source>
        <dbReference type="EMBL" id="PJZ51976.1"/>
    </source>
</evidence>
<feature type="compositionally biased region" description="Basic and acidic residues" evidence="1">
    <location>
        <begin position="8"/>
        <end position="20"/>
    </location>
</feature>
<evidence type="ECO:0000313" key="5">
    <source>
        <dbReference type="Proteomes" id="UP000232188"/>
    </source>
</evidence>
<gene>
    <name evidence="3" type="ORF">CH376_16675</name>
    <name evidence="2" type="ORF">CH380_17230</name>
</gene>
<evidence type="ECO:0000256" key="1">
    <source>
        <dbReference type="SAM" id="MobiDB-lite"/>
    </source>
</evidence>
<keyword evidence="4" id="KW-1185">Reference proteome</keyword>
<organism evidence="2 5">
    <name type="scientific">Leptospira adleri</name>
    <dbReference type="NCBI Taxonomy" id="2023186"/>
    <lineage>
        <taxon>Bacteria</taxon>
        <taxon>Pseudomonadati</taxon>
        <taxon>Spirochaetota</taxon>
        <taxon>Spirochaetia</taxon>
        <taxon>Leptospirales</taxon>
        <taxon>Leptospiraceae</taxon>
        <taxon>Leptospira</taxon>
    </lineage>
</organism>
<dbReference type="EMBL" id="NPDU01000050">
    <property type="protein sequence ID" value="PJZ60767.1"/>
    <property type="molecule type" value="Genomic_DNA"/>
</dbReference>
<dbReference type="Proteomes" id="UP000232149">
    <property type="component" value="Unassembled WGS sequence"/>
</dbReference>
<name>A0A2M9YKB1_9LEPT</name>
<feature type="region of interest" description="Disordered" evidence="1">
    <location>
        <begin position="1"/>
        <end position="25"/>
    </location>
</feature>
<evidence type="ECO:0000313" key="4">
    <source>
        <dbReference type="Proteomes" id="UP000232149"/>
    </source>
</evidence>
<dbReference type="EMBL" id="NPDV01000017">
    <property type="protein sequence ID" value="PJZ51976.1"/>
    <property type="molecule type" value="Genomic_DNA"/>
</dbReference>
<comment type="caution">
    <text evidence="2">The sequence shown here is derived from an EMBL/GenBank/DDBJ whole genome shotgun (WGS) entry which is preliminary data.</text>
</comment>
<dbReference type="Proteomes" id="UP000232188">
    <property type="component" value="Unassembled WGS sequence"/>
</dbReference>